<protein>
    <submittedName>
        <fullName evidence="1">780_t:CDS:1</fullName>
    </submittedName>
</protein>
<sequence>MIHRISNWHEWTWPDEGAEAGYILARSLPELGPWKKFAPAHITKVTKEHIFKKPNPTISEHTQPTKSWTIPAPVLLNS</sequence>
<accession>A0A9N9NYL4</accession>
<keyword evidence="2" id="KW-1185">Reference proteome</keyword>
<evidence type="ECO:0000313" key="2">
    <source>
        <dbReference type="Proteomes" id="UP000789405"/>
    </source>
</evidence>
<proteinExistence type="predicted"/>
<comment type="caution">
    <text evidence="1">The sequence shown here is derived from an EMBL/GenBank/DDBJ whole genome shotgun (WGS) entry which is preliminary data.</text>
</comment>
<evidence type="ECO:0000313" key="1">
    <source>
        <dbReference type="EMBL" id="CAG8772883.1"/>
    </source>
</evidence>
<organism evidence="1 2">
    <name type="scientific">Dentiscutata erythropus</name>
    <dbReference type="NCBI Taxonomy" id="1348616"/>
    <lineage>
        <taxon>Eukaryota</taxon>
        <taxon>Fungi</taxon>
        <taxon>Fungi incertae sedis</taxon>
        <taxon>Mucoromycota</taxon>
        <taxon>Glomeromycotina</taxon>
        <taxon>Glomeromycetes</taxon>
        <taxon>Diversisporales</taxon>
        <taxon>Gigasporaceae</taxon>
        <taxon>Dentiscutata</taxon>
    </lineage>
</organism>
<dbReference type="Proteomes" id="UP000789405">
    <property type="component" value="Unassembled WGS sequence"/>
</dbReference>
<reference evidence="1" key="1">
    <citation type="submission" date="2021-06" db="EMBL/GenBank/DDBJ databases">
        <authorList>
            <person name="Kallberg Y."/>
            <person name="Tangrot J."/>
            <person name="Rosling A."/>
        </authorList>
    </citation>
    <scope>NUCLEOTIDE SEQUENCE</scope>
    <source>
        <strain evidence="1">MA453B</strain>
    </source>
</reference>
<feature type="non-terminal residue" evidence="1">
    <location>
        <position position="78"/>
    </location>
</feature>
<name>A0A9N9NYL4_9GLOM</name>
<dbReference type="AlphaFoldDB" id="A0A9N9NYL4"/>
<gene>
    <name evidence="1" type="ORF">DERYTH_LOCUS18855</name>
</gene>
<dbReference type="EMBL" id="CAJVPY010019780">
    <property type="protein sequence ID" value="CAG8772883.1"/>
    <property type="molecule type" value="Genomic_DNA"/>
</dbReference>
<dbReference type="OrthoDB" id="2443408at2759"/>